<proteinExistence type="predicted"/>
<dbReference type="AlphaFoldDB" id="A0A412XN48"/>
<dbReference type="Proteomes" id="UP000285343">
    <property type="component" value="Unassembled WGS sequence"/>
</dbReference>
<dbReference type="EMBL" id="QRZC01000001">
    <property type="protein sequence ID" value="RGV46591.1"/>
    <property type="molecule type" value="Genomic_DNA"/>
</dbReference>
<evidence type="ECO:0000313" key="2">
    <source>
        <dbReference type="EMBL" id="RGV46591.1"/>
    </source>
</evidence>
<sequence>MKKNLFYLFALICSMSLFTACSDDDDEVKSLPEVNASYVSSELELTYGGEVLLGKKVTFNTADGKSADITLEGADIALTKETMASGLVNPGVIPGEPKVTFSAALQPAESGYTFAGEHVADNYSMKYEGAVEKGKLNLALEVKLAGDNALAGNTWNLFSYDPYAEKNPLHVVWNSEKPFSVVLVPFPGAQPVELQPGAFITLMSAMGIIPVGDKKMGVNEILSCLLQSVTFREDGNIVASYSDVADIVSPKFQNSPLNMVQYAVKNEKLYLYLNVDAIIGAVQKMTTKGLDMETVIPVVLPKLMELIPMLSSGIPLGYSVNEEGNELAVYIDKELGSKLIDILLSLLENEEIVAAIKEAATSNPDFAMFAGVVEAILEQAPEVFAKTNEMELGLNFVK</sequence>
<name>A0A412XN48_BACUN</name>
<evidence type="ECO:0000313" key="3">
    <source>
        <dbReference type="Proteomes" id="UP000285343"/>
    </source>
</evidence>
<gene>
    <name evidence="2" type="ORF">DWW14_01300</name>
</gene>
<protein>
    <submittedName>
        <fullName evidence="2">DUF4925 domain-containing protein</fullName>
    </submittedName>
</protein>
<feature type="chain" id="PRO_5019150163" evidence="1">
    <location>
        <begin position="20"/>
        <end position="398"/>
    </location>
</feature>
<dbReference type="RefSeq" id="WP_117865964.1">
    <property type="nucleotide sequence ID" value="NZ_QRZC01000001.1"/>
</dbReference>
<accession>A0A412XN48</accession>
<comment type="caution">
    <text evidence="2">The sequence shown here is derived from an EMBL/GenBank/DDBJ whole genome shotgun (WGS) entry which is preliminary data.</text>
</comment>
<reference evidence="2 3" key="1">
    <citation type="submission" date="2018-08" db="EMBL/GenBank/DDBJ databases">
        <title>A genome reference for cultivated species of the human gut microbiota.</title>
        <authorList>
            <person name="Zou Y."/>
            <person name="Xue W."/>
            <person name="Luo G."/>
        </authorList>
    </citation>
    <scope>NUCLEOTIDE SEQUENCE [LARGE SCALE GENOMIC DNA]</scope>
    <source>
        <strain evidence="2 3">AF14-42</strain>
    </source>
</reference>
<dbReference type="PROSITE" id="PS51257">
    <property type="entry name" value="PROKAR_LIPOPROTEIN"/>
    <property type="match status" value="1"/>
</dbReference>
<organism evidence="2 3">
    <name type="scientific">Bacteroides uniformis</name>
    <dbReference type="NCBI Taxonomy" id="820"/>
    <lineage>
        <taxon>Bacteria</taxon>
        <taxon>Pseudomonadati</taxon>
        <taxon>Bacteroidota</taxon>
        <taxon>Bacteroidia</taxon>
        <taxon>Bacteroidales</taxon>
        <taxon>Bacteroidaceae</taxon>
        <taxon>Bacteroides</taxon>
    </lineage>
</organism>
<feature type="signal peptide" evidence="1">
    <location>
        <begin position="1"/>
        <end position="19"/>
    </location>
</feature>
<evidence type="ECO:0000256" key="1">
    <source>
        <dbReference type="SAM" id="SignalP"/>
    </source>
</evidence>
<keyword evidence="1" id="KW-0732">Signal</keyword>